<dbReference type="InterPro" id="IPR004855">
    <property type="entry name" value="TFIIA_asu/bsu"/>
</dbReference>
<dbReference type="CDD" id="cd07976">
    <property type="entry name" value="TFIIA_alpha_beta_like"/>
    <property type="match status" value="2"/>
</dbReference>
<dbReference type="SMART" id="SM01371">
    <property type="entry name" value="TFIIA"/>
    <property type="match status" value="1"/>
</dbReference>
<dbReference type="FunFam" id="1.10.287.100:FF:000001">
    <property type="entry name" value="Transcription initiation factor IIA subunit"/>
    <property type="match status" value="1"/>
</dbReference>
<dbReference type="GO" id="GO:0005672">
    <property type="term" value="C:transcription factor TFIIA complex"/>
    <property type="evidence" value="ECO:0007669"/>
    <property type="project" value="InterPro"/>
</dbReference>
<dbReference type="EMBL" id="JANEYG010000004">
    <property type="protein sequence ID" value="KAJ8923753.1"/>
    <property type="molecule type" value="Genomic_DNA"/>
</dbReference>
<evidence type="ECO:0000256" key="3">
    <source>
        <dbReference type="ARBA" id="ARBA00023015"/>
    </source>
</evidence>
<accession>A0AAV8WAX8</accession>
<proteinExistence type="inferred from homology"/>
<comment type="subcellular location">
    <subcellularLocation>
        <location evidence="1">Nucleus</location>
    </subcellularLocation>
</comment>
<protein>
    <recommendedName>
        <fullName evidence="9">Transcription initiation factor IIA subunit 1</fullName>
    </recommendedName>
</protein>
<dbReference type="SUPFAM" id="SSF47396">
    <property type="entry name" value="Transcription factor IIA (TFIIA), alpha-helical domain"/>
    <property type="match status" value="1"/>
</dbReference>
<evidence type="ECO:0000256" key="6">
    <source>
        <dbReference type="SAM" id="MobiDB-lite"/>
    </source>
</evidence>
<dbReference type="Pfam" id="PF03153">
    <property type="entry name" value="TFIIA"/>
    <property type="match status" value="2"/>
</dbReference>
<feature type="region of interest" description="Disordered" evidence="6">
    <location>
        <begin position="83"/>
        <end position="110"/>
    </location>
</feature>
<keyword evidence="4" id="KW-0804">Transcription</keyword>
<evidence type="ECO:0000256" key="4">
    <source>
        <dbReference type="ARBA" id="ARBA00023163"/>
    </source>
</evidence>
<evidence type="ECO:0008006" key="9">
    <source>
        <dbReference type="Google" id="ProtNLM"/>
    </source>
</evidence>
<feature type="compositionally biased region" description="Acidic residues" evidence="6">
    <location>
        <begin position="245"/>
        <end position="297"/>
    </location>
</feature>
<keyword evidence="3" id="KW-0805">Transcription regulation</keyword>
<evidence type="ECO:0000256" key="2">
    <source>
        <dbReference type="ARBA" id="ARBA00010059"/>
    </source>
</evidence>
<organism evidence="7 8">
    <name type="scientific">Exocentrus adspersus</name>
    <dbReference type="NCBI Taxonomy" id="1586481"/>
    <lineage>
        <taxon>Eukaryota</taxon>
        <taxon>Metazoa</taxon>
        <taxon>Ecdysozoa</taxon>
        <taxon>Arthropoda</taxon>
        <taxon>Hexapoda</taxon>
        <taxon>Insecta</taxon>
        <taxon>Pterygota</taxon>
        <taxon>Neoptera</taxon>
        <taxon>Endopterygota</taxon>
        <taxon>Coleoptera</taxon>
        <taxon>Polyphaga</taxon>
        <taxon>Cucujiformia</taxon>
        <taxon>Chrysomeloidea</taxon>
        <taxon>Cerambycidae</taxon>
        <taxon>Lamiinae</taxon>
        <taxon>Acanthocinini</taxon>
        <taxon>Exocentrus</taxon>
    </lineage>
</organism>
<reference evidence="7 8" key="1">
    <citation type="journal article" date="2023" name="Insect Mol. Biol.">
        <title>Genome sequencing provides insights into the evolution of gene families encoding plant cell wall-degrading enzymes in longhorned beetles.</title>
        <authorList>
            <person name="Shin N.R."/>
            <person name="Okamura Y."/>
            <person name="Kirsch R."/>
            <person name="Pauchet Y."/>
        </authorList>
    </citation>
    <scope>NUCLEOTIDE SEQUENCE [LARGE SCALE GENOMIC DNA]</scope>
    <source>
        <strain evidence="7">EAD_L_NR</strain>
    </source>
</reference>
<dbReference type="FunFam" id="2.30.18.10:FF:000002">
    <property type="entry name" value="Transcription initiation factor IIA subunit 1"/>
    <property type="match status" value="1"/>
</dbReference>
<sequence length="345" mass="38973">MITKVYKAYQDVINDVITNAREHFIEDGVDEAVLQELKQTWQSKLSATKAVEENKEPEKIITPNNKVAKQDYSNGIIYNKPQQQVPQQQMQVPQQHQQQNLQQHQQHQMLNQKQVVGQVAPNNHMPQGPLGQAFPEWRRVPIQLTIPSAPGTGEGHRILSIDVPEVFLQGHHLKSILTGQVISTTMGLPPMAACAFLQEHVNSAFINHQQSFFDMNSHQILQSDMIDDKVQRLHEIPQRDGPADSSDEDDDKSDEASEDGEDDKVDDEVEDDGAAGVEEEPLNSGDDVSDADGTEESFETENVIVCQYDKITRSRNRWKFHLKDGIMNLNGEDYVFQKANGDAEW</sequence>
<dbReference type="PANTHER" id="PTHR12694">
    <property type="entry name" value="TRANSCRIPTION INITIATION FACTOR IIA SUBUNIT 1"/>
    <property type="match status" value="1"/>
</dbReference>
<dbReference type="Gene3D" id="1.10.287.100">
    <property type="match status" value="1"/>
</dbReference>
<evidence type="ECO:0000313" key="8">
    <source>
        <dbReference type="Proteomes" id="UP001159042"/>
    </source>
</evidence>
<evidence type="ECO:0000313" key="7">
    <source>
        <dbReference type="EMBL" id="KAJ8923753.1"/>
    </source>
</evidence>
<dbReference type="AlphaFoldDB" id="A0AAV8WAX8"/>
<comment type="caution">
    <text evidence="7">The sequence shown here is derived from an EMBL/GenBank/DDBJ whole genome shotgun (WGS) entry which is preliminary data.</text>
</comment>
<gene>
    <name evidence="7" type="ORF">NQ315_010334</name>
</gene>
<dbReference type="SUPFAM" id="SSF50784">
    <property type="entry name" value="Transcription factor IIA (TFIIA), beta-barrel domain"/>
    <property type="match status" value="1"/>
</dbReference>
<dbReference type="PANTHER" id="PTHR12694:SF8">
    <property type="entry name" value="TRANSCRIPTION INITIATION FACTOR IIA SUBUNIT 1"/>
    <property type="match status" value="1"/>
</dbReference>
<feature type="region of interest" description="Disordered" evidence="6">
    <location>
        <begin position="236"/>
        <end position="297"/>
    </location>
</feature>
<dbReference type="Gene3D" id="2.30.18.10">
    <property type="entry name" value="Transcription factor IIA (TFIIA), beta-barrel domain"/>
    <property type="match status" value="1"/>
</dbReference>
<evidence type="ECO:0000256" key="1">
    <source>
        <dbReference type="ARBA" id="ARBA00004123"/>
    </source>
</evidence>
<dbReference type="GO" id="GO:0006367">
    <property type="term" value="P:transcription initiation at RNA polymerase II promoter"/>
    <property type="evidence" value="ECO:0007669"/>
    <property type="project" value="InterPro"/>
</dbReference>
<comment type="similarity">
    <text evidence="2">Belongs to the TFIIA subunit 1 family.</text>
</comment>
<evidence type="ECO:0000256" key="5">
    <source>
        <dbReference type="ARBA" id="ARBA00023242"/>
    </source>
</evidence>
<keyword evidence="8" id="KW-1185">Reference proteome</keyword>
<dbReference type="InterPro" id="IPR009088">
    <property type="entry name" value="TFIIA_b-brl"/>
</dbReference>
<keyword evidence="5" id="KW-0539">Nucleus</keyword>
<name>A0AAV8WAX8_9CUCU</name>
<dbReference type="Proteomes" id="UP001159042">
    <property type="component" value="Unassembled WGS sequence"/>
</dbReference>